<dbReference type="HOGENOM" id="CLU_061027_4_1_1"/>
<dbReference type="Proteomes" id="UP000001645">
    <property type="component" value="Chromosome 6"/>
</dbReference>
<keyword evidence="1" id="KW-0433">Leucine-rich repeat</keyword>
<evidence type="ECO:0000256" key="2">
    <source>
        <dbReference type="ARBA" id="ARBA00022737"/>
    </source>
</evidence>
<evidence type="ECO:0000256" key="1">
    <source>
        <dbReference type="ARBA" id="ARBA00022614"/>
    </source>
</evidence>
<dbReference type="InterPro" id="IPR042655">
    <property type="entry name" value="LRC72"/>
</dbReference>
<evidence type="ECO:0000313" key="4">
    <source>
        <dbReference type="Proteomes" id="UP000001645"/>
    </source>
</evidence>
<dbReference type="PROSITE" id="PS51450">
    <property type="entry name" value="LRR"/>
    <property type="match status" value="2"/>
</dbReference>
<keyword evidence="4" id="KW-1185">Reference proteome</keyword>
<dbReference type="Gene3D" id="3.80.10.10">
    <property type="entry name" value="Ribonuclease Inhibitor"/>
    <property type="match status" value="1"/>
</dbReference>
<dbReference type="PANTHER" id="PTHR46759">
    <property type="entry name" value="LEUCINE-RICH REPEAT-CONTAINING PROTEIN 72"/>
    <property type="match status" value="1"/>
</dbReference>
<reference evidence="3" key="2">
    <citation type="submission" date="2025-08" db="UniProtKB">
        <authorList>
            <consortium name="Ensembl"/>
        </authorList>
    </citation>
    <scope>IDENTIFICATION</scope>
</reference>
<dbReference type="GeneTree" id="ENSGT00940000165642"/>
<gene>
    <name evidence="3" type="primary">LRRC72</name>
</gene>
<accession>G1NCI8</accession>
<dbReference type="SUPFAM" id="SSF52075">
    <property type="entry name" value="Outer arm dynein light chain 1"/>
    <property type="match status" value="1"/>
</dbReference>
<dbReference type="Ensembl" id="ENSMGAT00000011325.3">
    <property type="protein sequence ID" value="ENSMGAP00000010467.3"/>
    <property type="gene ID" value="ENSMGAG00000010114.3"/>
</dbReference>
<proteinExistence type="predicted"/>
<dbReference type="PANTHER" id="PTHR46759:SF1">
    <property type="entry name" value="LEUCINE-RICH REPEAT-CONTAINING PROTEIN 72"/>
    <property type="match status" value="1"/>
</dbReference>
<dbReference type="InParanoid" id="G1NCI8"/>
<dbReference type="InterPro" id="IPR025875">
    <property type="entry name" value="Leu-rich_rpt_4"/>
</dbReference>
<dbReference type="InterPro" id="IPR032675">
    <property type="entry name" value="LRR_dom_sf"/>
</dbReference>
<dbReference type="Pfam" id="PF14580">
    <property type="entry name" value="LRR_9"/>
    <property type="match status" value="1"/>
</dbReference>
<dbReference type="Bgee" id="ENSMGAG00000010114">
    <property type="expression patterns" value="Expressed in brain and 5 other cell types or tissues"/>
</dbReference>
<organism evidence="3 4">
    <name type="scientific">Meleagris gallopavo</name>
    <name type="common">Wild turkey</name>
    <dbReference type="NCBI Taxonomy" id="9103"/>
    <lineage>
        <taxon>Eukaryota</taxon>
        <taxon>Metazoa</taxon>
        <taxon>Chordata</taxon>
        <taxon>Craniata</taxon>
        <taxon>Vertebrata</taxon>
        <taxon>Euteleostomi</taxon>
        <taxon>Archelosauria</taxon>
        <taxon>Archosauria</taxon>
        <taxon>Dinosauria</taxon>
        <taxon>Saurischia</taxon>
        <taxon>Theropoda</taxon>
        <taxon>Coelurosauria</taxon>
        <taxon>Aves</taxon>
        <taxon>Neognathae</taxon>
        <taxon>Galloanserae</taxon>
        <taxon>Galliformes</taxon>
        <taxon>Phasianidae</taxon>
        <taxon>Meleagridinae</taxon>
        <taxon>Meleagris</taxon>
    </lineage>
</organism>
<reference evidence="3" key="3">
    <citation type="submission" date="2025-09" db="UniProtKB">
        <authorList>
            <consortium name="Ensembl"/>
        </authorList>
    </citation>
    <scope>IDENTIFICATION</scope>
</reference>
<evidence type="ECO:0000313" key="3">
    <source>
        <dbReference type="Ensembl" id="ENSMGAP00000010467.3"/>
    </source>
</evidence>
<reference evidence="3 4" key="1">
    <citation type="journal article" date="2010" name="PLoS Biol.">
        <title>Multi-platform next-generation sequencing of the domestic turkey (Meleagris gallopavo): genome assembly and analysis.</title>
        <authorList>
            <person name="Dalloul R.A."/>
            <person name="Long J.A."/>
            <person name="Zimin A.V."/>
            <person name="Aslam L."/>
            <person name="Beal K."/>
            <person name="Blomberg L.A."/>
            <person name="Bouffard P."/>
            <person name="Burt D.W."/>
            <person name="Crasta O."/>
            <person name="Crooijmans R.P."/>
            <person name="Cooper K."/>
            <person name="Coulombe R.A."/>
            <person name="De S."/>
            <person name="Delany M.E."/>
            <person name="Dodgson J.B."/>
            <person name="Dong J.J."/>
            <person name="Evans C."/>
            <person name="Frederickson K.M."/>
            <person name="Flicek P."/>
            <person name="Florea L."/>
            <person name="Folkerts O."/>
            <person name="Groenen M.A."/>
            <person name="Harkins T.T."/>
            <person name="Herrero J."/>
            <person name="Hoffmann S."/>
            <person name="Megens H.J."/>
            <person name="Jiang A."/>
            <person name="de Jong P."/>
            <person name="Kaiser P."/>
            <person name="Kim H."/>
            <person name="Kim K.W."/>
            <person name="Kim S."/>
            <person name="Langenberger D."/>
            <person name="Lee M.K."/>
            <person name="Lee T."/>
            <person name="Mane S."/>
            <person name="Marcais G."/>
            <person name="Marz M."/>
            <person name="McElroy A.P."/>
            <person name="Modise T."/>
            <person name="Nefedov M."/>
            <person name="Notredame C."/>
            <person name="Paton I.R."/>
            <person name="Payne W.S."/>
            <person name="Pertea G."/>
            <person name="Prickett D."/>
            <person name="Puiu D."/>
            <person name="Qioa D."/>
            <person name="Raineri E."/>
            <person name="Ruffier M."/>
            <person name="Salzberg S.L."/>
            <person name="Schatz M.C."/>
            <person name="Scheuring C."/>
            <person name="Schmidt C.J."/>
            <person name="Schroeder S."/>
            <person name="Searle S.M."/>
            <person name="Smith E.J."/>
            <person name="Smith J."/>
            <person name="Sonstegard T.S."/>
            <person name="Stadler P.F."/>
            <person name="Tafer H."/>
            <person name="Tu Z.J."/>
            <person name="Van Tassell C.P."/>
            <person name="Vilella A.J."/>
            <person name="Williams K.P."/>
            <person name="Yorke J.A."/>
            <person name="Zhang L."/>
            <person name="Zhang H.B."/>
            <person name="Zhang X."/>
            <person name="Zhang Y."/>
            <person name="Reed K.M."/>
        </authorList>
    </citation>
    <scope>NUCLEOTIDE SEQUENCE [LARGE SCALE GENOMIC DNA]</scope>
</reference>
<name>G1NCI8_MELGA</name>
<sequence>MGLAATGLAGDLCFSGAIAGMQAVEKQLKICGFKRNVDVLVLYLAGQGLRSIPSLSLFHRLRYLWINNNKIQDLSFLEKNCCLTELYLNNNELTDISGALKNLHSLQILLLHNNQLKQLGETVKELKGMISLRTLNLFYNPLAYDAGYRLYVIHSLPSVQLLDRKPVTQRERELAFSVYNRERSSAVESIVFGKSVDTLPGTAIRHSRGPRPARRLMVPPGWEFGNHTNKVPFENPEDAVLLRAMARSIMEFSSIDWNKVPTCQERRLKHKAKESPEKLTIQFR</sequence>
<dbReference type="Pfam" id="PF12799">
    <property type="entry name" value="LRR_4"/>
    <property type="match status" value="1"/>
</dbReference>
<dbReference type="AlphaFoldDB" id="G1NCI8"/>
<protein>
    <submittedName>
        <fullName evidence="3">Leucine rich repeat containing 72</fullName>
    </submittedName>
</protein>
<keyword evidence="2" id="KW-0677">Repeat</keyword>
<dbReference type="InterPro" id="IPR001611">
    <property type="entry name" value="Leu-rich_rpt"/>
</dbReference>